<accession>A0ABN9CZS8</accession>
<feature type="region of interest" description="Disordered" evidence="1">
    <location>
        <begin position="1"/>
        <end position="25"/>
    </location>
</feature>
<gene>
    <name evidence="2" type="ORF">SPARVUS_LOCUS6215945</name>
</gene>
<evidence type="ECO:0000256" key="1">
    <source>
        <dbReference type="SAM" id="MobiDB-lite"/>
    </source>
</evidence>
<dbReference type="Proteomes" id="UP001162483">
    <property type="component" value="Unassembled WGS sequence"/>
</dbReference>
<proteinExistence type="predicted"/>
<reference evidence="2" key="1">
    <citation type="submission" date="2023-05" db="EMBL/GenBank/DDBJ databases">
        <authorList>
            <person name="Stuckert A."/>
        </authorList>
    </citation>
    <scope>NUCLEOTIDE SEQUENCE</scope>
</reference>
<evidence type="ECO:0000313" key="2">
    <source>
        <dbReference type="EMBL" id="CAI9565739.1"/>
    </source>
</evidence>
<feature type="compositionally biased region" description="Polar residues" evidence="1">
    <location>
        <begin position="8"/>
        <end position="18"/>
    </location>
</feature>
<comment type="caution">
    <text evidence="2">The sequence shown here is derived from an EMBL/GenBank/DDBJ whole genome shotgun (WGS) entry which is preliminary data.</text>
</comment>
<evidence type="ECO:0000313" key="3">
    <source>
        <dbReference type="Proteomes" id="UP001162483"/>
    </source>
</evidence>
<dbReference type="EMBL" id="CATNWA010013763">
    <property type="protein sequence ID" value="CAI9565739.1"/>
    <property type="molecule type" value="Genomic_DNA"/>
</dbReference>
<keyword evidence="3" id="KW-1185">Reference proteome</keyword>
<sequence length="83" mass="9379">MMDIHRPSTITDGSSHGNPTREMSRSSVFLGFHTGRSHHPSPSSGRWIQSWGTHQRDVPILCIPVIPHRKVTHHPLTIIRVKS</sequence>
<name>A0ABN9CZS8_9NEOB</name>
<organism evidence="2 3">
    <name type="scientific">Staurois parvus</name>
    <dbReference type="NCBI Taxonomy" id="386267"/>
    <lineage>
        <taxon>Eukaryota</taxon>
        <taxon>Metazoa</taxon>
        <taxon>Chordata</taxon>
        <taxon>Craniata</taxon>
        <taxon>Vertebrata</taxon>
        <taxon>Euteleostomi</taxon>
        <taxon>Amphibia</taxon>
        <taxon>Batrachia</taxon>
        <taxon>Anura</taxon>
        <taxon>Neobatrachia</taxon>
        <taxon>Ranoidea</taxon>
        <taxon>Ranidae</taxon>
        <taxon>Staurois</taxon>
    </lineage>
</organism>
<protein>
    <submittedName>
        <fullName evidence="2">Uncharacterized protein</fullName>
    </submittedName>
</protein>